<gene>
    <name evidence="3" type="ORF">SAMN05428998_10262</name>
</gene>
<evidence type="ECO:0000313" key="3">
    <source>
        <dbReference type="EMBL" id="SME97254.1"/>
    </source>
</evidence>
<dbReference type="InterPro" id="IPR013766">
    <property type="entry name" value="Thioredoxin_domain"/>
</dbReference>
<evidence type="ECO:0000259" key="2">
    <source>
        <dbReference type="PROSITE" id="PS51352"/>
    </source>
</evidence>
<name>A0A1Y6B7Q0_9PROT</name>
<dbReference type="Gene3D" id="3.40.30.10">
    <property type="entry name" value="Glutaredoxin"/>
    <property type="match status" value="1"/>
</dbReference>
<dbReference type="SUPFAM" id="SSF52833">
    <property type="entry name" value="Thioredoxin-like"/>
    <property type="match status" value="1"/>
</dbReference>
<dbReference type="RefSeq" id="WP_200808393.1">
    <property type="nucleotide sequence ID" value="NZ_FWZX01000002.1"/>
</dbReference>
<protein>
    <submittedName>
        <fullName evidence="3">Methylamine dehydrogenase accessory protein MauD</fullName>
    </submittedName>
</protein>
<dbReference type="InterPro" id="IPR036249">
    <property type="entry name" value="Thioredoxin-like_sf"/>
</dbReference>
<keyword evidence="1" id="KW-0812">Transmembrane</keyword>
<dbReference type="PROSITE" id="PS51352">
    <property type="entry name" value="THIOREDOXIN_2"/>
    <property type="match status" value="1"/>
</dbReference>
<feature type="domain" description="Thioredoxin" evidence="2">
    <location>
        <begin position="50"/>
        <end position="192"/>
    </location>
</feature>
<dbReference type="Proteomes" id="UP000192917">
    <property type="component" value="Unassembled WGS sequence"/>
</dbReference>
<keyword evidence="1" id="KW-0472">Membrane</keyword>
<organism evidence="3 4">
    <name type="scientific">Tistlia consotensis USBA 355</name>
    <dbReference type="NCBI Taxonomy" id="560819"/>
    <lineage>
        <taxon>Bacteria</taxon>
        <taxon>Pseudomonadati</taxon>
        <taxon>Pseudomonadota</taxon>
        <taxon>Alphaproteobacteria</taxon>
        <taxon>Rhodospirillales</taxon>
        <taxon>Rhodovibrionaceae</taxon>
        <taxon>Tistlia</taxon>
    </lineage>
</organism>
<accession>A0A1Y6B7Q0</accession>
<evidence type="ECO:0000256" key="1">
    <source>
        <dbReference type="SAM" id="Phobius"/>
    </source>
</evidence>
<evidence type="ECO:0000313" key="4">
    <source>
        <dbReference type="Proteomes" id="UP000192917"/>
    </source>
</evidence>
<dbReference type="EMBL" id="FWZX01000002">
    <property type="protein sequence ID" value="SME97254.1"/>
    <property type="molecule type" value="Genomic_DNA"/>
</dbReference>
<dbReference type="STRING" id="560819.SAMN05428998_10262"/>
<feature type="transmembrane region" description="Helical" evidence="1">
    <location>
        <begin position="6"/>
        <end position="28"/>
    </location>
</feature>
<dbReference type="AlphaFoldDB" id="A0A1Y6B7Q0"/>
<keyword evidence="1" id="KW-1133">Transmembrane helix</keyword>
<keyword evidence="4" id="KW-1185">Reference proteome</keyword>
<proteinExistence type="predicted"/>
<sequence>MTVELLSIAVALLAVVVVGLLIVVLALARQVGVLFERVAPMGALITDSGPAIGESVPRFELTALDGRPVTIGSHGGLHGGAGDGRSQLLFFLSPDCPVCKKLLPVLKATRAAEAAWLDVILASDGERSAHERFVAERGLSALPYLLSHELGVAFRVGRLPFALLLDGAGVVRAKGLVNNREQLDSLFTASELGTPSIQHYLDRAAAG</sequence>
<reference evidence="3 4" key="1">
    <citation type="submission" date="2017-04" db="EMBL/GenBank/DDBJ databases">
        <authorList>
            <person name="Afonso C.L."/>
            <person name="Miller P.J."/>
            <person name="Scott M.A."/>
            <person name="Spackman E."/>
            <person name="Goraichik I."/>
            <person name="Dimitrov K.M."/>
            <person name="Suarez D.L."/>
            <person name="Swayne D.E."/>
        </authorList>
    </citation>
    <scope>NUCLEOTIDE SEQUENCE [LARGE SCALE GENOMIC DNA]</scope>
    <source>
        <strain evidence="3 4">USBA 355</strain>
    </source>
</reference>